<sequence>MKKFSKPIYVTSPFLPPFQEFSDLIKQIWSNRHLTNNGAIHQRFEKKISKYLEVKRNTLFVNGHMALDIAIKSLQLAGEVITTPFTFASTTHAIYMNGLIPVFCDVNKHDYNLDVSKIEGLITEQTSAIVPVHVFGNPCDVYEIERIAKKYNLKVIYDAAHAFGVKIDGKGIGSFGDISMFSMHATKVFHSIEGGILTYNDEQLYQMLSQYKNFGIESAEIVNLVGLNAKMNEFQAAMGIVNLRYIKEEINKRKKIANVYRDKLKNILGIRFVEEMENVQYNYSYFPIEVDEAGYGLDRNQLYECLMSYNVYTRKYFYPLTSDFLCYKDLFDSRKTPIAKNIANKILVLPLYGELPVEDVERICMMIKTIPEQSLI</sequence>
<reference evidence="4 5" key="1">
    <citation type="submission" date="2021-03" db="EMBL/GenBank/DDBJ databases">
        <title>Identification of novel Bacillus strains.</title>
        <authorList>
            <person name="Xiao Z."/>
            <person name="Li Y."/>
            <person name="Shen J."/>
        </authorList>
    </citation>
    <scope>NUCLEOTIDE SEQUENCE [LARGE SCALE GENOMIC DNA]</scope>
    <source>
        <strain evidence="4 5">SY8</strain>
    </source>
</reference>
<name>A0ABS3NYK4_9BACI</name>
<dbReference type="Gene3D" id="3.40.640.10">
    <property type="entry name" value="Type I PLP-dependent aspartate aminotransferase-like (Major domain)"/>
    <property type="match status" value="1"/>
</dbReference>
<proteinExistence type="inferred from homology"/>
<evidence type="ECO:0000256" key="1">
    <source>
        <dbReference type="ARBA" id="ARBA00022898"/>
    </source>
</evidence>
<organism evidence="4 5">
    <name type="scientific">Bacillus arachidis</name>
    <dbReference type="NCBI Taxonomy" id="2819290"/>
    <lineage>
        <taxon>Bacteria</taxon>
        <taxon>Bacillati</taxon>
        <taxon>Bacillota</taxon>
        <taxon>Bacilli</taxon>
        <taxon>Bacillales</taxon>
        <taxon>Bacillaceae</taxon>
        <taxon>Bacillus</taxon>
    </lineage>
</organism>
<evidence type="ECO:0000256" key="3">
    <source>
        <dbReference type="RuleBase" id="RU004508"/>
    </source>
</evidence>
<dbReference type="GO" id="GO:0008483">
    <property type="term" value="F:transaminase activity"/>
    <property type="evidence" value="ECO:0007669"/>
    <property type="project" value="UniProtKB-KW"/>
</dbReference>
<dbReference type="Pfam" id="PF01041">
    <property type="entry name" value="DegT_DnrJ_EryC1"/>
    <property type="match status" value="1"/>
</dbReference>
<dbReference type="PANTHER" id="PTHR30244">
    <property type="entry name" value="TRANSAMINASE"/>
    <property type="match status" value="1"/>
</dbReference>
<dbReference type="PIRSF" id="PIRSF000390">
    <property type="entry name" value="PLP_StrS"/>
    <property type="match status" value="1"/>
</dbReference>
<dbReference type="EMBL" id="JAGDQJ010000013">
    <property type="protein sequence ID" value="MBO1626021.1"/>
    <property type="molecule type" value="Genomic_DNA"/>
</dbReference>
<dbReference type="CDD" id="cd00616">
    <property type="entry name" value="AHBA_syn"/>
    <property type="match status" value="1"/>
</dbReference>
<dbReference type="PANTHER" id="PTHR30244:SF9">
    <property type="entry name" value="PROTEIN RV3402C"/>
    <property type="match status" value="1"/>
</dbReference>
<dbReference type="SUPFAM" id="SSF53383">
    <property type="entry name" value="PLP-dependent transferases"/>
    <property type="match status" value="1"/>
</dbReference>
<keyword evidence="4" id="KW-0032">Aminotransferase</keyword>
<accession>A0ABS3NYK4</accession>
<evidence type="ECO:0000313" key="4">
    <source>
        <dbReference type="EMBL" id="MBO1626021.1"/>
    </source>
</evidence>
<gene>
    <name evidence="4" type="ORF">J4P90_12345</name>
</gene>
<keyword evidence="1 3" id="KW-0663">Pyridoxal phosphate</keyword>
<protein>
    <submittedName>
        <fullName evidence="4">DegT/DnrJ/EryC1/StrS family aminotransferase</fullName>
    </submittedName>
</protein>
<evidence type="ECO:0000313" key="5">
    <source>
        <dbReference type="Proteomes" id="UP000677611"/>
    </source>
</evidence>
<dbReference type="Proteomes" id="UP000677611">
    <property type="component" value="Unassembled WGS sequence"/>
</dbReference>
<comment type="similarity">
    <text evidence="2 3">Belongs to the DegT/DnrJ/EryC1 family.</text>
</comment>
<dbReference type="InterPro" id="IPR000653">
    <property type="entry name" value="DegT/StrS_aminotransferase"/>
</dbReference>
<keyword evidence="4" id="KW-0808">Transferase</keyword>
<dbReference type="InterPro" id="IPR015421">
    <property type="entry name" value="PyrdxlP-dep_Trfase_major"/>
</dbReference>
<evidence type="ECO:0000256" key="2">
    <source>
        <dbReference type="ARBA" id="ARBA00037999"/>
    </source>
</evidence>
<keyword evidence="5" id="KW-1185">Reference proteome</keyword>
<dbReference type="InterPro" id="IPR015424">
    <property type="entry name" value="PyrdxlP-dep_Trfase"/>
</dbReference>
<comment type="caution">
    <text evidence="4">The sequence shown here is derived from an EMBL/GenBank/DDBJ whole genome shotgun (WGS) entry which is preliminary data.</text>
</comment>